<evidence type="ECO:0000313" key="9">
    <source>
        <dbReference type="EMBL" id="KAH0545222.1"/>
    </source>
</evidence>
<dbReference type="PANTHER" id="PTHR15835">
    <property type="entry name" value="NUCLEAR-INTERACTING PARTNER OF ALK"/>
    <property type="match status" value="1"/>
</dbReference>
<keyword evidence="3" id="KW-0863">Zinc-finger</keyword>
<dbReference type="GO" id="GO:0005634">
    <property type="term" value="C:nucleus"/>
    <property type="evidence" value="ECO:0007669"/>
    <property type="project" value="UniProtKB-SubCell"/>
</dbReference>
<dbReference type="InterPro" id="IPR012935">
    <property type="entry name" value="NuBaID_N"/>
</dbReference>
<feature type="region of interest" description="Disordered" evidence="6">
    <location>
        <begin position="391"/>
        <end position="422"/>
    </location>
</feature>
<dbReference type="PANTHER" id="PTHR15835:SF6">
    <property type="entry name" value="ZINC FINGER C3HC-TYPE PROTEIN 1"/>
    <property type="match status" value="1"/>
</dbReference>
<name>A0A9P8I9S2_9PEZI</name>
<feature type="region of interest" description="Disordered" evidence="6">
    <location>
        <begin position="13"/>
        <end position="89"/>
    </location>
</feature>
<dbReference type="Pfam" id="PF08600">
    <property type="entry name" value="NuBaID_C"/>
    <property type="match status" value="1"/>
</dbReference>
<gene>
    <name evidence="9" type="ORF">FGG08_000676</name>
</gene>
<evidence type="ECO:0000256" key="6">
    <source>
        <dbReference type="SAM" id="MobiDB-lite"/>
    </source>
</evidence>
<feature type="domain" description="C3HC-type" evidence="7">
    <location>
        <begin position="91"/>
        <end position="238"/>
    </location>
</feature>
<keyword evidence="5" id="KW-0539">Nucleus</keyword>
<comment type="subcellular location">
    <subcellularLocation>
        <location evidence="1">Nucleus</location>
    </subcellularLocation>
</comment>
<feature type="compositionally biased region" description="Basic and acidic residues" evidence="6">
    <location>
        <begin position="55"/>
        <end position="68"/>
    </location>
</feature>
<feature type="compositionally biased region" description="Basic and acidic residues" evidence="6">
    <location>
        <begin position="407"/>
        <end position="422"/>
    </location>
</feature>
<dbReference type="InterPro" id="IPR013909">
    <property type="entry name" value="NuBaID_C"/>
</dbReference>
<sequence>MYATKRKFHNILSSLTGNGSTTSLSGVRQSTNASTTTLPADIESRSKKRRVIARPRSEIASRADRPKTSDAPAAAATQSSLEHKPVPNYAPWDRNQFLQRLKTFRHVDKWSAKPTAVNEVQWARRGWSCVGKEMVRCVGGCGKEALVKLETERSSKIQHMEEGENEEDEGWDVGVGEEIVRRYADMIITEHDESCLWRVRGCDETIYRLPLARPPISLAALGARYTSLVAMAGDLPSTLSTPDTLDIQHLTKQVPIEFLHSYSPSPLAAESPLSPNKTLNHGALILALFGWQAETGHIAGLATCEACFRRLGLWLFKVKPSEDASMSRLDVVGEHREYCPWINSIWQNGGSSPKKQKADISDQKPGWEILVRVLEGALHLQLQVDDPAAAPSLLRSDNNKASGDIVARGRSENTASRDEQDNERWARLKKLKKVFDVRSRKKAASKAL</sequence>
<accession>A0A9P8I9S2</accession>
<organism evidence="9 10">
    <name type="scientific">Glutinoglossum americanum</name>
    <dbReference type="NCBI Taxonomy" id="1670608"/>
    <lineage>
        <taxon>Eukaryota</taxon>
        <taxon>Fungi</taxon>
        <taxon>Dikarya</taxon>
        <taxon>Ascomycota</taxon>
        <taxon>Pezizomycotina</taxon>
        <taxon>Geoglossomycetes</taxon>
        <taxon>Geoglossales</taxon>
        <taxon>Geoglossaceae</taxon>
        <taxon>Glutinoglossum</taxon>
    </lineage>
</organism>
<keyword evidence="10" id="KW-1185">Reference proteome</keyword>
<evidence type="ECO:0000256" key="1">
    <source>
        <dbReference type="ARBA" id="ARBA00004123"/>
    </source>
</evidence>
<comment type="caution">
    <text evidence="9">The sequence shown here is derived from an EMBL/GenBank/DDBJ whole genome shotgun (WGS) entry which is preliminary data.</text>
</comment>
<feature type="domain" description="NuBaID C-terminal" evidence="8">
    <location>
        <begin position="283"/>
        <end position="375"/>
    </location>
</feature>
<evidence type="ECO:0000256" key="2">
    <source>
        <dbReference type="ARBA" id="ARBA00022723"/>
    </source>
</evidence>
<keyword evidence="4" id="KW-0862">Zinc</keyword>
<dbReference type="EMBL" id="JAGHQL010000008">
    <property type="protein sequence ID" value="KAH0545222.1"/>
    <property type="molecule type" value="Genomic_DNA"/>
</dbReference>
<evidence type="ECO:0000313" key="10">
    <source>
        <dbReference type="Proteomes" id="UP000698800"/>
    </source>
</evidence>
<dbReference type="Proteomes" id="UP000698800">
    <property type="component" value="Unassembled WGS sequence"/>
</dbReference>
<evidence type="ECO:0000256" key="5">
    <source>
        <dbReference type="ARBA" id="ARBA00023242"/>
    </source>
</evidence>
<dbReference type="OrthoDB" id="2592092at2759"/>
<dbReference type="Pfam" id="PF07967">
    <property type="entry name" value="zf-C3HC"/>
    <property type="match status" value="1"/>
</dbReference>
<proteinExistence type="predicted"/>
<protein>
    <recommendedName>
        <fullName evidence="11">Zf-C3HC-domain-containing protein</fullName>
    </recommendedName>
</protein>
<feature type="compositionally biased region" description="Polar residues" evidence="6">
    <location>
        <begin position="27"/>
        <end position="38"/>
    </location>
</feature>
<evidence type="ECO:0000259" key="7">
    <source>
        <dbReference type="Pfam" id="PF07967"/>
    </source>
</evidence>
<reference evidence="9" key="1">
    <citation type="submission" date="2021-03" db="EMBL/GenBank/DDBJ databases">
        <title>Comparative genomics and phylogenomic investigation of the class Geoglossomycetes provide insights into ecological specialization and systematics.</title>
        <authorList>
            <person name="Melie T."/>
            <person name="Pirro S."/>
            <person name="Miller A.N."/>
            <person name="Quandt A."/>
        </authorList>
    </citation>
    <scope>NUCLEOTIDE SEQUENCE</scope>
    <source>
        <strain evidence="9">GBOQ0MN5Z8</strain>
    </source>
</reference>
<dbReference type="AlphaFoldDB" id="A0A9P8I9S2"/>
<evidence type="ECO:0000256" key="3">
    <source>
        <dbReference type="ARBA" id="ARBA00022771"/>
    </source>
</evidence>
<feature type="compositionally biased region" description="Low complexity" evidence="6">
    <location>
        <begin position="13"/>
        <end position="26"/>
    </location>
</feature>
<dbReference type="GO" id="GO:0008270">
    <property type="term" value="F:zinc ion binding"/>
    <property type="evidence" value="ECO:0007669"/>
    <property type="project" value="UniProtKB-KW"/>
</dbReference>
<evidence type="ECO:0000256" key="4">
    <source>
        <dbReference type="ARBA" id="ARBA00022833"/>
    </source>
</evidence>
<evidence type="ECO:0008006" key="11">
    <source>
        <dbReference type="Google" id="ProtNLM"/>
    </source>
</evidence>
<evidence type="ECO:0000259" key="8">
    <source>
        <dbReference type="Pfam" id="PF08600"/>
    </source>
</evidence>
<keyword evidence="2" id="KW-0479">Metal-binding</keyword>